<dbReference type="PROSITE" id="PS51184">
    <property type="entry name" value="JMJC"/>
    <property type="match status" value="1"/>
</dbReference>
<dbReference type="GO" id="GO:0051213">
    <property type="term" value="F:dioxygenase activity"/>
    <property type="evidence" value="ECO:0007669"/>
    <property type="project" value="UniProtKB-KW"/>
</dbReference>
<organism evidence="13 14">
    <name type="scientific">Gnathostoma spinigerum</name>
    <dbReference type="NCBI Taxonomy" id="75299"/>
    <lineage>
        <taxon>Eukaryota</taxon>
        <taxon>Metazoa</taxon>
        <taxon>Ecdysozoa</taxon>
        <taxon>Nematoda</taxon>
        <taxon>Chromadorea</taxon>
        <taxon>Rhabditida</taxon>
        <taxon>Spirurina</taxon>
        <taxon>Gnathostomatomorpha</taxon>
        <taxon>Gnathostomatoidea</taxon>
        <taxon>Gnathostomatidae</taxon>
        <taxon>Gnathostoma</taxon>
    </lineage>
</organism>
<evidence type="ECO:0000256" key="7">
    <source>
        <dbReference type="ARBA" id="ARBA00023015"/>
    </source>
</evidence>
<proteinExistence type="predicted"/>
<feature type="compositionally biased region" description="Acidic residues" evidence="10">
    <location>
        <begin position="23"/>
        <end position="33"/>
    </location>
</feature>
<sequence length="872" mass="99619">MMRKRNVSRKKRPGRRKRKESTSEEETEVSSEESTFDIEETLFQNSWHYDMKEMLRSSDFDHNDLYRVMSAKDLTIEFFRNGKFSCPLLFHSSLSELGMKMPESKSFSVLNVRDLIGGEEVVEVIDVRTQDSYILTLNDFVEYYLKKEEDRDELLNVLSLEFTGTALEEEVQGPSVVRDIDWVEKFWPKPLLAFSKSDDLIDNKRGNGSALFPKVQRYCLMSVKGCYTEFHIDFGGTSVWYHILKGSKIFWIVEPTEQNIRLYEEWILKGDSNSCFFGKFVEKCARVVLIEGDTFLIPAGWIHGVYTPEDSLAFGGNFLHSYAISTQLRVYKSEDKIKVKKRYRYPYYTQMLWYVIAHVVAAATGQEHINLKETEGNKEEVIENTTGSAKSVEDQDEKTGVVHTEEDTVINVNTLEKNLSDQPAFEIGRRAPSKEEGTERDMEYLETQEVSTIKDAETDETVRMEENSVVKEMKVVKECVIDSAFRDDFLLSMSRLECDGLFILLHHMKRLVKLTSKHESVQGLKDSDQLVLLDRLEAVLNHKLNLDREHEQCNVNQSIADMQKTVEITKSSVSLQASKQSGKKDRSETSKPPRKPIPTRKLKRKSSTKEKISKQTVTKNRKSDAAHHLDGPLIVNGLPPPIMPADAPQAPNPYNYDPMATLTPLGHKQLPSAYRRTSDMAKPPPTRKYRLVSANAKDSQTAKKPERTAEENDGQAQIIRKDSEEASSAPPCPKLETVEKKQVTSLAGGNGDSEIAEPSTRLPSNAHANAKRGRRSNQQPHRDSATTHSTRKECPEFEYRSPLARTHTLSCDQPHFERKSFQKRRFSQDSGHRLFGSNSKDIGLDSLRLSFFSFILILNLFHKAFVFSFLLN</sequence>
<dbReference type="Pfam" id="PF17811">
    <property type="entry name" value="JHD"/>
    <property type="match status" value="1"/>
</dbReference>
<keyword evidence="14" id="KW-1185">Reference proteome</keyword>
<keyword evidence="6" id="KW-0408">Iron</keyword>
<feature type="region of interest" description="Disordered" evidence="10">
    <location>
        <begin position="1"/>
        <end position="33"/>
    </location>
</feature>
<name>A0ABD6ERJ9_9BILA</name>
<dbReference type="GO" id="GO:0005634">
    <property type="term" value="C:nucleus"/>
    <property type="evidence" value="ECO:0007669"/>
    <property type="project" value="UniProtKB-SubCell"/>
</dbReference>
<feature type="region of interest" description="Disordered" evidence="10">
    <location>
        <begin position="571"/>
        <end position="795"/>
    </location>
</feature>
<feature type="transmembrane region" description="Helical" evidence="11">
    <location>
        <begin position="849"/>
        <end position="871"/>
    </location>
</feature>
<evidence type="ECO:0000313" key="14">
    <source>
        <dbReference type="Proteomes" id="UP001608902"/>
    </source>
</evidence>
<gene>
    <name evidence="13" type="ORF">AB6A40_006618</name>
</gene>
<keyword evidence="11" id="KW-0812">Transmembrane</keyword>
<evidence type="ECO:0000259" key="12">
    <source>
        <dbReference type="PROSITE" id="PS51184"/>
    </source>
</evidence>
<feature type="compositionally biased region" description="Basic and acidic residues" evidence="10">
    <location>
        <begin position="780"/>
        <end position="795"/>
    </location>
</feature>
<evidence type="ECO:0000256" key="8">
    <source>
        <dbReference type="ARBA" id="ARBA00023163"/>
    </source>
</evidence>
<comment type="caution">
    <text evidence="13">The sequence shown here is derived from an EMBL/GenBank/DDBJ whole genome shotgun (WGS) entry which is preliminary data.</text>
</comment>
<dbReference type="Proteomes" id="UP001608902">
    <property type="component" value="Unassembled WGS sequence"/>
</dbReference>
<dbReference type="InterPro" id="IPR003347">
    <property type="entry name" value="JmjC_dom"/>
</dbReference>
<feature type="compositionally biased region" description="Basic and acidic residues" evidence="10">
    <location>
        <begin position="582"/>
        <end position="591"/>
    </location>
</feature>
<dbReference type="AlphaFoldDB" id="A0ABD6ERJ9"/>
<keyword evidence="9" id="KW-0539">Nucleus</keyword>
<feature type="domain" description="JmjC" evidence="12">
    <location>
        <begin position="194"/>
        <end position="335"/>
    </location>
</feature>
<evidence type="ECO:0000256" key="1">
    <source>
        <dbReference type="ARBA" id="ARBA00004123"/>
    </source>
</evidence>
<dbReference type="Gene3D" id="2.60.120.650">
    <property type="entry name" value="Cupin"/>
    <property type="match status" value="1"/>
</dbReference>
<evidence type="ECO:0000256" key="3">
    <source>
        <dbReference type="ARBA" id="ARBA00022853"/>
    </source>
</evidence>
<protein>
    <recommendedName>
        <fullName evidence="12">JmjC domain-containing protein</fullName>
    </recommendedName>
</protein>
<evidence type="ECO:0000256" key="5">
    <source>
        <dbReference type="ARBA" id="ARBA00023002"/>
    </source>
</evidence>
<keyword evidence="2" id="KW-0479">Metal-binding</keyword>
<evidence type="ECO:0000256" key="10">
    <source>
        <dbReference type="SAM" id="MobiDB-lite"/>
    </source>
</evidence>
<comment type="subcellular location">
    <subcellularLocation>
        <location evidence="1">Nucleus</location>
    </subcellularLocation>
</comment>
<dbReference type="SMART" id="SM00558">
    <property type="entry name" value="JmjC"/>
    <property type="match status" value="1"/>
</dbReference>
<feature type="compositionally biased region" description="Basic residues" evidence="10">
    <location>
        <begin position="1"/>
        <end position="19"/>
    </location>
</feature>
<reference evidence="13 14" key="1">
    <citation type="submission" date="2024-08" db="EMBL/GenBank/DDBJ databases">
        <title>Gnathostoma spinigerum genome.</title>
        <authorList>
            <person name="Gonzalez-Bertolin B."/>
            <person name="Monzon S."/>
            <person name="Zaballos A."/>
            <person name="Jimenez P."/>
            <person name="Dekumyoy P."/>
            <person name="Varona S."/>
            <person name="Cuesta I."/>
            <person name="Sumanam S."/>
            <person name="Adisakwattana P."/>
            <person name="Gasser R.B."/>
            <person name="Hernandez-Gonzalez A."/>
            <person name="Young N.D."/>
            <person name="Perteguer M.J."/>
        </authorList>
    </citation>
    <scope>NUCLEOTIDE SEQUENCE [LARGE SCALE GENOMIC DNA]</scope>
    <source>
        <strain evidence="13">AL3</strain>
        <tissue evidence="13">Liver</tissue>
    </source>
</reference>
<evidence type="ECO:0000256" key="6">
    <source>
        <dbReference type="ARBA" id="ARBA00023004"/>
    </source>
</evidence>
<keyword evidence="11" id="KW-1133">Transmembrane helix</keyword>
<dbReference type="GO" id="GO:0006325">
    <property type="term" value="P:chromatin organization"/>
    <property type="evidence" value="ECO:0007669"/>
    <property type="project" value="UniProtKB-KW"/>
</dbReference>
<feature type="compositionally biased region" description="Basic and acidic residues" evidence="10">
    <location>
        <begin position="621"/>
        <end position="630"/>
    </location>
</feature>
<dbReference type="PANTHER" id="PTHR23123">
    <property type="entry name" value="PHD/F-BOX CONTAINING PROTEIN"/>
    <property type="match status" value="1"/>
</dbReference>
<evidence type="ECO:0000256" key="2">
    <source>
        <dbReference type="ARBA" id="ARBA00022723"/>
    </source>
</evidence>
<dbReference type="GO" id="GO:0046872">
    <property type="term" value="F:metal ion binding"/>
    <property type="evidence" value="ECO:0007669"/>
    <property type="project" value="UniProtKB-KW"/>
</dbReference>
<keyword evidence="5" id="KW-0560">Oxidoreductase</keyword>
<dbReference type="InterPro" id="IPR050690">
    <property type="entry name" value="JHDM1_Histone_Demethylase"/>
</dbReference>
<keyword evidence="3" id="KW-0156">Chromatin regulator</keyword>
<evidence type="ECO:0000313" key="13">
    <source>
        <dbReference type="EMBL" id="MFH4979909.1"/>
    </source>
</evidence>
<feature type="compositionally biased region" description="Basic and acidic residues" evidence="10">
    <location>
        <begin position="700"/>
        <end position="710"/>
    </location>
</feature>
<keyword evidence="4" id="KW-0223">Dioxygenase</keyword>
<evidence type="ECO:0000256" key="11">
    <source>
        <dbReference type="SAM" id="Phobius"/>
    </source>
</evidence>
<dbReference type="InterPro" id="IPR041070">
    <property type="entry name" value="JHD"/>
</dbReference>
<evidence type="ECO:0000256" key="9">
    <source>
        <dbReference type="ARBA" id="ARBA00023242"/>
    </source>
</evidence>
<accession>A0ABD6ERJ9</accession>
<keyword evidence="7" id="KW-0805">Transcription regulation</keyword>
<keyword evidence="11" id="KW-0472">Membrane</keyword>
<dbReference type="SUPFAM" id="SSF51197">
    <property type="entry name" value="Clavaminate synthase-like"/>
    <property type="match status" value="1"/>
</dbReference>
<feature type="compositionally biased region" description="Polar residues" evidence="10">
    <location>
        <begin position="571"/>
        <end position="580"/>
    </location>
</feature>
<evidence type="ECO:0000256" key="4">
    <source>
        <dbReference type="ARBA" id="ARBA00022964"/>
    </source>
</evidence>
<feature type="compositionally biased region" description="Basic residues" evidence="10">
    <location>
        <begin position="592"/>
        <end position="606"/>
    </location>
</feature>
<keyword evidence="8" id="KW-0804">Transcription</keyword>
<dbReference type="EMBL" id="JBGFUD010004800">
    <property type="protein sequence ID" value="MFH4979909.1"/>
    <property type="molecule type" value="Genomic_DNA"/>
</dbReference>